<sequence>MTSAIRRAPGRLATLGCAALVATTVAGCGSVKSTISGTGGKDSAITMGTTAVTSVLDPAGAYDFGSWMVLNNTFQSLLSFPVGATSPQPDAAKSCEFTGADAMTYHCSIRPGQTFSNGHPLTAQDVVFSIDRMKKIKDDNGPSSLFDTIKSVEANGDGDVVFHLTQPDAVLPDKLASGAGSIVDHSVFPADKELPNDQLVGSGPYKIDSIDQTARPDGTKVPGKITLSANSHYKGEQKLKNSKFVLRFFNQPADLKSALDSGDVDLTDNSLDPTVSAQLQADQIAGKGTVQVTDGAGSDTRFLVFNTKDQTTGQVAVRQAIAQLLDRTALSRDVYARTVQPLYSVIPQGITGHNTAFFDKYGDPDPAKAKAILAAAKIQTPVKFTLTWSRANAQGAESAELKRQLEASGLFQVTVQQQADWDAFKKGWANGDYQAYTVGWTPDYPDPDDFVVPLVVDGGAFHNGFDDPQISQKLVPDTLRQADRTVAASTFTAIQNSLAGSVPLVPLFQNKAFYASRADITGVAATMDSTGIFRFGEIGRTS</sequence>
<proteinExistence type="inferred from homology"/>
<comment type="similarity">
    <text evidence="2">Belongs to the bacterial solute-binding protein 5 family.</text>
</comment>
<dbReference type="Gene3D" id="3.40.190.10">
    <property type="entry name" value="Periplasmic binding protein-like II"/>
    <property type="match status" value="1"/>
</dbReference>
<evidence type="ECO:0000259" key="6">
    <source>
        <dbReference type="Pfam" id="PF00496"/>
    </source>
</evidence>
<name>A0ABP4DTC5_9ACTN</name>
<dbReference type="PANTHER" id="PTHR30290">
    <property type="entry name" value="PERIPLASMIC BINDING COMPONENT OF ABC TRANSPORTER"/>
    <property type="match status" value="1"/>
</dbReference>
<dbReference type="RefSeq" id="WP_344446712.1">
    <property type="nucleotide sequence ID" value="NZ_BAAALF010000283.1"/>
</dbReference>
<dbReference type="PANTHER" id="PTHR30290:SF10">
    <property type="entry name" value="PERIPLASMIC OLIGOPEPTIDE-BINDING PROTEIN-RELATED"/>
    <property type="match status" value="1"/>
</dbReference>
<keyword evidence="4 5" id="KW-0732">Signal</keyword>
<evidence type="ECO:0000313" key="8">
    <source>
        <dbReference type="Proteomes" id="UP001500037"/>
    </source>
</evidence>
<dbReference type="InterPro" id="IPR030678">
    <property type="entry name" value="Peptide/Ni-bd"/>
</dbReference>
<dbReference type="EMBL" id="BAAALF010000283">
    <property type="protein sequence ID" value="GAA1068934.1"/>
    <property type="molecule type" value="Genomic_DNA"/>
</dbReference>
<evidence type="ECO:0000313" key="7">
    <source>
        <dbReference type="EMBL" id="GAA1068934.1"/>
    </source>
</evidence>
<dbReference type="PIRSF" id="PIRSF002741">
    <property type="entry name" value="MppA"/>
    <property type="match status" value="1"/>
</dbReference>
<reference evidence="8" key="1">
    <citation type="journal article" date="2019" name="Int. J. Syst. Evol. Microbiol.">
        <title>The Global Catalogue of Microorganisms (GCM) 10K type strain sequencing project: providing services to taxonomists for standard genome sequencing and annotation.</title>
        <authorList>
            <consortium name="The Broad Institute Genomics Platform"/>
            <consortium name="The Broad Institute Genome Sequencing Center for Infectious Disease"/>
            <person name="Wu L."/>
            <person name="Ma J."/>
        </authorList>
    </citation>
    <scope>NUCLEOTIDE SEQUENCE [LARGE SCALE GENOMIC DNA]</scope>
    <source>
        <strain evidence="8">JCM 13004</strain>
    </source>
</reference>
<evidence type="ECO:0000256" key="5">
    <source>
        <dbReference type="SAM" id="SignalP"/>
    </source>
</evidence>
<dbReference type="SUPFAM" id="SSF53850">
    <property type="entry name" value="Periplasmic binding protein-like II"/>
    <property type="match status" value="1"/>
</dbReference>
<dbReference type="Gene3D" id="3.10.105.10">
    <property type="entry name" value="Dipeptide-binding Protein, Domain 3"/>
    <property type="match status" value="1"/>
</dbReference>
<protein>
    <submittedName>
        <fullName evidence="7">ABC transporter substrate-binding protein</fullName>
    </submittedName>
</protein>
<comment type="subcellular location">
    <subcellularLocation>
        <location evidence="1">Cell envelope</location>
    </subcellularLocation>
</comment>
<dbReference type="Proteomes" id="UP001500037">
    <property type="component" value="Unassembled WGS sequence"/>
</dbReference>
<evidence type="ECO:0000256" key="2">
    <source>
        <dbReference type="ARBA" id="ARBA00005695"/>
    </source>
</evidence>
<feature type="domain" description="Solute-binding protein family 5" evidence="6">
    <location>
        <begin position="87"/>
        <end position="457"/>
    </location>
</feature>
<dbReference type="InterPro" id="IPR039424">
    <property type="entry name" value="SBP_5"/>
</dbReference>
<evidence type="ECO:0000256" key="3">
    <source>
        <dbReference type="ARBA" id="ARBA00022448"/>
    </source>
</evidence>
<comment type="caution">
    <text evidence="7">The sequence shown here is derived from an EMBL/GenBank/DDBJ whole genome shotgun (WGS) entry which is preliminary data.</text>
</comment>
<dbReference type="Pfam" id="PF00496">
    <property type="entry name" value="SBP_bac_5"/>
    <property type="match status" value="1"/>
</dbReference>
<dbReference type="PROSITE" id="PS51257">
    <property type="entry name" value="PROKAR_LIPOPROTEIN"/>
    <property type="match status" value="1"/>
</dbReference>
<feature type="signal peptide" evidence="5">
    <location>
        <begin position="1"/>
        <end position="26"/>
    </location>
</feature>
<evidence type="ECO:0000256" key="1">
    <source>
        <dbReference type="ARBA" id="ARBA00004196"/>
    </source>
</evidence>
<feature type="chain" id="PRO_5045278893" evidence="5">
    <location>
        <begin position="27"/>
        <end position="542"/>
    </location>
</feature>
<keyword evidence="3" id="KW-0813">Transport</keyword>
<keyword evidence="8" id="KW-1185">Reference proteome</keyword>
<organism evidence="7 8">
    <name type="scientific">Kitasatospora nipponensis</name>
    <dbReference type="NCBI Taxonomy" id="258049"/>
    <lineage>
        <taxon>Bacteria</taxon>
        <taxon>Bacillati</taxon>
        <taxon>Actinomycetota</taxon>
        <taxon>Actinomycetes</taxon>
        <taxon>Kitasatosporales</taxon>
        <taxon>Streptomycetaceae</taxon>
        <taxon>Kitasatospora</taxon>
    </lineage>
</organism>
<gene>
    <name evidence="7" type="ORF">GCM10009665_74610</name>
</gene>
<dbReference type="InterPro" id="IPR000914">
    <property type="entry name" value="SBP_5_dom"/>
</dbReference>
<evidence type="ECO:0000256" key="4">
    <source>
        <dbReference type="ARBA" id="ARBA00022729"/>
    </source>
</evidence>
<accession>A0ABP4DTC5</accession>